<gene>
    <name evidence="1" type="ORF">METZ01_LOCUS207140</name>
</gene>
<name>A0A382EU27_9ZZZZ</name>
<accession>A0A382EU27</accession>
<proteinExistence type="predicted"/>
<organism evidence="1">
    <name type="scientific">marine metagenome</name>
    <dbReference type="NCBI Taxonomy" id="408172"/>
    <lineage>
        <taxon>unclassified sequences</taxon>
        <taxon>metagenomes</taxon>
        <taxon>ecological metagenomes</taxon>
    </lineage>
</organism>
<sequence length="107" mass="12399">MVINTHSEEAAAKATYLAAQDAHLEALREARKQGETLENLADALECSKQWIHKWTTFGREHNRVSAKSSQEQQQQWMTTTPKGRRLMTFKERTDRQWIRTNGLTKSV</sequence>
<dbReference type="AlphaFoldDB" id="A0A382EU27"/>
<evidence type="ECO:0000313" key="1">
    <source>
        <dbReference type="EMBL" id="SVB54286.1"/>
    </source>
</evidence>
<dbReference type="EMBL" id="UINC01046365">
    <property type="protein sequence ID" value="SVB54286.1"/>
    <property type="molecule type" value="Genomic_DNA"/>
</dbReference>
<reference evidence="1" key="1">
    <citation type="submission" date="2018-05" db="EMBL/GenBank/DDBJ databases">
        <authorList>
            <person name="Lanie J.A."/>
            <person name="Ng W.-L."/>
            <person name="Kazmierczak K.M."/>
            <person name="Andrzejewski T.M."/>
            <person name="Davidsen T.M."/>
            <person name="Wayne K.J."/>
            <person name="Tettelin H."/>
            <person name="Glass J.I."/>
            <person name="Rusch D."/>
            <person name="Podicherti R."/>
            <person name="Tsui H.-C.T."/>
            <person name="Winkler M.E."/>
        </authorList>
    </citation>
    <scope>NUCLEOTIDE SEQUENCE</scope>
</reference>
<protein>
    <submittedName>
        <fullName evidence="1">Uncharacterized protein</fullName>
    </submittedName>
</protein>